<dbReference type="GO" id="GO:0006338">
    <property type="term" value="P:chromatin remodeling"/>
    <property type="evidence" value="ECO:0007669"/>
    <property type="project" value="UniProtKB-ARBA"/>
</dbReference>
<evidence type="ECO:0000259" key="4">
    <source>
        <dbReference type="PROSITE" id="PS50013"/>
    </source>
</evidence>
<organism evidence="6 7">
    <name type="scientific">Lophium mytilinum</name>
    <dbReference type="NCBI Taxonomy" id="390894"/>
    <lineage>
        <taxon>Eukaryota</taxon>
        <taxon>Fungi</taxon>
        <taxon>Dikarya</taxon>
        <taxon>Ascomycota</taxon>
        <taxon>Pezizomycotina</taxon>
        <taxon>Dothideomycetes</taxon>
        <taxon>Pleosporomycetidae</taxon>
        <taxon>Mytilinidiales</taxon>
        <taxon>Mytilinidiaceae</taxon>
        <taxon>Lophium</taxon>
    </lineage>
</organism>
<dbReference type="GO" id="GO:0008270">
    <property type="term" value="F:zinc ion binding"/>
    <property type="evidence" value="ECO:0007669"/>
    <property type="project" value="UniProtKB-KW"/>
</dbReference>
<dbReference type="CDD" id="cd00024">
    <property type="entry name" value="CD_CSD"/>
    <property type="match status" value="1"/>
</dbReference>
<dbReference type="InterPro" id="IPR001841">
    <property type="entry name" value="Znf_RING"/>
</dbReference>
<reference evidence="6" key="1">
    <citation type="journal article" date="2020" name="Stud. Mycol.">
        <title>101 Dothideomycetes genomes: a test case for predicting lifestyles and emergence of pathogens.</title>
        <authorList>
            <person name="Haridas S."/>
            <person name="Albert R."/>
            <person name="Binder M."/>
            <person name="Bloem J."/>
            <person name="Labutti K."/>
            <person name="Salamov A."/>
            <person name="Andreopoulos B."/>
            <person name="Baker S."/>
            <person name="Barry K."/>
            <person name="Bills G."/>
            <person name="Bluhm B."/>
            <person name="Cannon C."/>
            <person name="Castanera R."/>
            <person name="Culley D."/>
            <person name="Daum C."/>
            <person name="Ezra D."/>
            <person name="Gonzalez J."/>
            <person name="Henrissat B."/>
            <person name="Kuo A."/>
            <person name="Liang C."/>
            <person name="Lipzen A."/>
            <person name="Lutzoni F."/>
            <person name="Magnuson J."/>
            <person name="Mondo S."/>
            <person name="Nolan M."/>
            <person name="Ohm R."/>
            <person name="Pangilinan J."/>
            <person name="Park H.-J."/>
            <person name="Ramirez L."/>
            <person name="Alfaro M."/>
            <person name="Sun H."/>
            <person name="Tritt A."/>
            <person name="Yoshinaga Y."/>
            <person name="Zwiers L.-H."/>
            <person name="Turgeon B."/>
            <person name="Goodwin S."/>
            <person name="Spatafora J."/>
            <person name="Crous P."/>
            <person name="Grigoriev I."/>
        </authorList>
    </citation>
    <scope>NUCLEOTIDE SEQUENCE</scope>
    <source>
        <strain evidence="6">CBS 269.34</strain>
    </source>
</reference>
<comment type="subunit">
    <text evidence="1">Component of the NuA4 histone acetyltransferase complex.</text>
</comment>
<feature type="domain" description="Chromo" evidence="4">
    <location>
        <begin position="262"/>
        <end position="313"/>
    </location>
</feature>
<keyword evidence="2" id="KW-0863">Zinc-finger</keyword>
<dbReference type="Gene3D" id="2.40.50.40">
    <property type="match status" value="1"/>
</dbReference>
<name>A0A6A6QAI0_9PEZI</name>
<keyword evidence="2" id="KW-0862">Zinc</keyword>
<evidence type="ECO:0000256" key="1">
    <source>
        <dbReference type="ARBA" id="ARBA00011353"/>
    </source>
</evidence>
<dbReference type="PROSITE" id="PS50013">
    <property type="entry name" value="CHROMO_2"/>
    <property type="match status" value="1"/>
</dbReference>
<dbReference type="Pfam" id="PF13639">
    <property type="entry name" value="zf-RING_2"/>
    <property type="match status" value="1"/>
</dbReference>
<feature type="domain" description="RING-type" evidence="5">
    <location>
        <begin position="34"/>
        <end position="78"/>
    </location>
</feature>
<proteinExistence type="predicted"/>
<gene>
    <name evidence="6" type="ORF">BU16DRAFT_598135</name>
</gene>
<evidence type="ECO:0000256" key="2">
    <source>
        <dbReference type="PROSITE-ProRule" id="PRU00175"/>
    </source>
</evidence>
<evidence type="ECO:0000313" key="6">
    <source>
        <dbReference type="EMBL" id="KAF2489252.1"/>
    </source>
</evidence>
<dbReference type="SUPFAM" id="SSF54160">
    <property type="entry name" value="Chromo domain-like"/>
    <property type="match status" value="1"/>
</dbReference>
<dbReference type="PROSITE" id="PS50089">
    <property type="entry name" value="ZF_RING_2"/>
    <property type="match status" value="1"/>
</dbReference>
<keyword evidence="7" id="KW-1185">Reference proteome</keyword>
<dbReference type="Gene3D" id="3.30.40.10">
    <property type="entry name" value="Zinc/RING finger domain, C3HC4 (zinc finger)"/>
    <property type="match status" value="1"/>
</dbReference>
<dbReference type="InterPro" id="IPR000953">
    <property type="entry name" value="Chromo/chromo_shadow_dom"/>
</dbReference>
<dbReference type="SUPFAM" id="SSF57850">
    <property type="entry name" value="RING/U-box"/>
    <property type="match status" value="1"/>
</dbReference>
<feature type="region of interest" description="Disordered" evidence="3">
    <location>
        <begin position="335"/>
        <end position="374"/>
    </location>
</feature>
<keyword evidence="2" id="KW-0479">Metal-binding</keyword>
<dbReference type="Proteomes" id="UP000799750">
    <property type="component" value="Unassembled WGS sequence"/>
</dbReference>
<protein>
    <recommendedName>
        <fullName evidence="8">RING-type domain-containing protein</fullName>
    </recommendedName>
</protein>
<evidence type="ECO:0008006" key="8">
    <source>
        <dbReference type="Google" id="ProtNLM"/>
    </source>
</evidence>
<evidence type="ECO:0000256" key="3">
    <source>
        <dbReference type="SAM" id="MobiDB-lite"/>
    </source>
</evidence>
<evidence type="ECO:0000313" key="7">
    <source>
        <dbReference type="Proteomes" id="UP000799750"/>
    </source>
</evidence>
<dbReference type="OrthoDB" id="8062037at2759"/>
<evidence type="ECO:0000259" key="5">
    <source>
        <dbReference type="PROSITE" id="PS50089"/>
    </source>
</evidence>
<dbReference type="AlphaFoldDB" id="A0A6A6QAI0"/>
<dbReference type="EMBL" id="MU004199">
    <property type="protein sequence ID" value="KAF2489252.1"/>
    <property type="molecule type" value="Genomic_DNA"/>
</dbReference>
<accession>A0A6A6QAI0</accession>
<sequence length="374" mass="43648">MARRAAPKANPTTPRCPHYFQQVSAASLQPEDACDICDHVYYTKNEHGDLEIPVRLACGHIFGKDCISEWLRERNTCPYRDVLPPNQPRTCSKCRRWDRRRGERSHTVIVVHASEMFRAFKEKLDELAADDKKLFGIANGAKTKLLDEFQWKLREYDRQFHPPAAFARMMDPMLGAYDRRKVRRELGWGMFKMIPHTGPAKRFTWSLDVVEDGELDSRGGIPWITQCIREWATEMLEEFSHEGHNHIQEGYEVKDGTDDVVWAVRSIVGYRRNGDGTVTYKVRWEGHEHWDVSEEQRWVPEEDFASHDMHEQYDHAHGIPPYRRGGRRWAIQGADLAKKAPTGTAMKKRKVRDDDDSSDEEEVYRRSKRLRNGP</sequence>
<dbReference type="InterPro" id="IPR013083">
    <property type="entry name" value="Znf_RING/FYVE/PHD"/>
</dbReference>
<dbReference type="InterPro" id="IPR016197">
    <property type="entry name" value="Chromo-like_dom_sf"/>
</dbReference>